<organism evidence="1 2">
    <name type="scientific">Micrococcus lylae</name>
    <dbReference type="NCBI Taxonomy" id="1273"/>
    <lineage>
        <taxon>Bacteria</taxon>
        <taxon>Bacillati</taxon>
        <taxon>Actinomycetota</taxon>
        <taxon>Actinomycetes</taxon>
        <taxon>Micrococcales</taxon>
        <taxon>Micrococcaceae</taxon>
        <taxon>Micrococcus</taxon>
    </lineage>
</organism>
<protein>
    <recommendedName>
        <fullName evidence="3">Transcriptional regulator, AbiEi antitoxin, Type IV TA system</fullName>
    </recommendedName>
</protein>
<gene>
    <name evidence="1" type="ORF">E4A49_05360</name>
</gene>
<evidence type="ECO:0000313" key="2">
    <source>
        <dbReference type="Proteomes" id="UP000297477"/>
    </source>
</evidence>
<reference evidence="1 2" key="1">
    <citation type="submission" date="2019-03" db="EMBL/GenBank/DDBJ databases">
        <title>Reclassification of Micrococcus aloeverae and Micrococcus yunnanensis as later heterotypic synonyms of Micrococcus luteus.</title>
        <authorList>
            <person name="Huang C.-H."/>
        </authorList>
    </citation>
    <scope>NUCLEOTIDE SEQUENCE [LARGE SCALE GENOMIC DNA]</scope>
    <source>
        <strain evidence="1 2">BCRC 12151</strain>
    </source>
</reference>
<proteinExistence type="predicted"/>
<name>A0ABY2K447_9MICC</name>
<dbReference type="RefSeq" id="WP_067189268.1">
    <property type="nucleotide sequence ID" value="NZ_SPKT01000008.1"/>
</dbReference>
<evidence type="ECO:0008006" key="3">
    <source>
        <dbReference type="Google" id="ProtNLM"/>
    </source>
</evidence>
<keyword evidence="2" id="KW-1185">Reference proteome</keyword>
<dbReference type="Proteomes" id="UP000297477">
    <property type="component" value="Unassembled WGS sequence"/>
</dbReference>
<comment type="caution">
    <text evidence="1">The sequence shown here is derived from an EMBL/GenBank/DDBJ whole genome shotgun (WGS) entry which is preliminary data.</text>
</comment>
<accession>A0ABY2K447</accession>
<evidence type="ECO:0000313" key="1">
    <source>
        <dbReference type="EMBL" id="TFH99606.1"/>
    </source>
</evidence>
<dbReference type="EMBL" id="SPKT01000008">
    <property type="protein sequence ID" value="TFH99606.1"/>
    <property type="molecule type" value="Genomic_DNA"/>
</dbReference>
<sequence>MDDVLEQRTARLRSEGLLIPGHGPLLRLADGAPKSAANLLGKLWTTGRVARLCPGVYIGLERWAAMAPWDRYTAACAAYALTHPAARFTGVTAAHLHGLPLAETPREIWLRSRVPGHRAKRAMTASPFSDAARGRNRQKLWALPVVRWTWNGVEAPVEEKPRRWRGRLALAAIGWTAWPAAPLAPATVEAQLKDGTPLGAVTVDPLPTLQLLLGSTLPFREAVVALDGLHRRLPGPSQTWAENHVHRLRSRAATQRFTRAWSFSDARAESAGESLARALIHELGFVAPQLQRRFFAPDGREIARTDFWWEDVRVAGEFDGIGKYDVDLHADPRDRRNSINREKQRDVELRRVCRDVTHWTWADLKDPRRLEAELLRVGVPRRQA</sequence>